<comment type="function">
    <text evidence="1">Redox regulated molecular chaperone. Protects both thermally unfolding and oxidatively damaged proteins from irreversible aggregation. Plays an important role in the bacterial defense system toward oxidative stress.</text>
</comment>
<comment type="caution">
    <text evidence="2">The sequence shown here is derived from an EMBL/GenBank/DDBJ whole genome shotgun (WGS) entry which is preliminary data.</text>
</comment>
<organism evidence="2 3">
    <name type="scientific">Butyricicoccus intestinisimiae</name>
    <dbReference type="NCBI Taxonomy" id="2841509"/>
    <lineage>
        <taxon>Bacteria</taxon>
        <taxon>Bacillati</taxon>
        <taxon>Bacillota</taxon>
        <taxon>Clostridia</taxon>
        <taxon>Eubacteriales</taxon>
        <taxon>Butyricicoccaceae</taxon>
        <taxon>Butyricicoccus</taxon>
    </lineage>
</organism>
<dbReference type="PANTHER" id="PTHR30111:SF1">
    <property type="entry name" value="33 KDA CHAPERONIN"/>
    <property type="match status" value="1"/>
</dbReference>
<evidence type="ECO:0000313" key="3">
    <source>
        <dbReference type="Proteomes" id="UP000783588"/>
    </source>
</evidence>
<keyword evidence="1" id="KW-0676">Redox-active center</keyword>
<dbReference type="RefSeq" id="WP_216470836.1">
    <property type="nucleotide sequence ID" value="NZ_JAHLQI010000006.1"/>
</dbReference>
<evidence type="ECO:0000256" key="1">
    <source>
        <dbReference type="HAMAP-Rule" id="MF_00117"/>
    </source>
</evidence>
<sequence length="299" mass="32074">MSDRLIRAICRNAEIKFTAVCTTETVERARQIHKTLPLATAALGRTLSAASMMGRELKDKNGSVTIQIKGNGPLGAITTIGDCDGCVRGYLQNPAAELPLLPNGHLDVGSGVGRGYLMVIKDIGVGEPFTGTTALHNGEIAEDITKYFAESEQVPSAVALGVLVDTDQHVKQAGGYIVQLMPGATDEDITRLENNIAKAGAMTAMLESGMSLEDIAHAVLDGFEVEFLEEAPVTYRCGCNHAKVTRALISLGKDELTRLRDEEEGIEVTCQFCDKVYKMTRDDIAVMLEAATAKEENNG</sequence>
<dbReference type="PIRSF" id="PIRSF005261">
    <property type="entry name" value="Heat_shock_Hsp33"/>
    <property type="match status" value="1"/>
</dbReference>
<comment type="PTM">
    <text evidence="1">Under oxidizing conditions two disulfide bonds are formed involving the reactive cysteines. Under reducing conditions zinc is bound to the reactive cysteines and the protein is inactive.</text>
</comment>
<keyword evidence="1" id="KW-1015">Disulfide bond</keyword>
<dbReference type="CDD" id="cd00498">
    <property type="entry name" value="Hsp33"/>
    <property type="match status" value="1"/>
</dbReference>
<accession>A0ABS6ETX4</accession>
<dbReference type="Pfam" id="PF01430">
    <property type="entry name" value="HSP33"/>
    <property type="match status" value="1"/>
</dbReference>
<proteinExistence type="inferred from homology"/>
<dbReference type="InterPro" id="IPR000397">
    <property type="entry name" value="Heat_shock_Hsp33"/>
</dbReference>
<dbReference type="EMBL" id="JAHLQI010000006">
    <property type="protein sequence ID" value="MBU5491123.1"/>
    <property type="molecule type" value="Genomic_DNA"/>
</dbReference>
<comment type="subcellular location">
    <subcellularLocation>
        <location evidence="1">Cytoplasm</location>
    </subcellularLocation>
</comment>
<protein>
    <recommendedName>
        <fullName evidence="1">33 kDa chaperonin</fullName>
    </recommendedName>
    <alternativeName>
        <fullName evidence="1">Heat shock protein 33 homolog</fullName>
        <shortName evidence="1">HSP33</shortName>
    </alternativeName>
</protein>
<dbReference type="Proteomes" id="UP000783588">
    <property type="component" value="Unassembled WGS sequence"/>
</dbReference>
<comment type="similarity">
    <text evidence="1">Belongs to the HSP33 family.</text>
</comment>
<name>A0ABS6ETX4_9FIRM</name>
<keyword evidence="3" id="KW-1185">Reference proteome</keyword>
<keyword evidence="1" id="KW-0143">Chaperone</keyword>
<dbReference type="PANTHER" id="PTHR30111">
    <property type="entry name" value="33 KDA CHAPERONIN"/>
    <property type="match status" value="1"/>
</dbReference>
<feature type="disulfide bond" description="Redox-active" evidence="1">
    <location>
        <begin position="270"/>
        <end position="273"/>
    </location>
</feature>
<dbReference type="HAMAP" id="MF_00117">
    <property type="entry name" value="HslO"/>
    <property type="match status" value="1"/>
</dbReference>
<feature type="disulfide bond" description="Redox-active" evidence="1">
    <location>
        <begin position="237"/>
        <end position="239"/>
    </location>
</feature>
<evidence type="ECO:0000313" key="2">
    <source>
        <dbReference type="EMBL" id="MBU5491123.1"/>
    </source>
</evidence>
<reference evidence="2 3" key="1">
    <citation type="submission" date="2021-06" db="EMBL/GenBank/DDBJ databases">
        <authorList>
            <person name="Sun Q."/>
            <person name="Li D."/>
        </authorList>
    </citation>
    <scope>NUCLEOTIDE SEQUENCE [LARGE SCALE GENOMIC DNA]</scope>
    <source>
        <strain evidence="2 3">MSJd-7</strain>
    </source>
</reference>
<dbReference type="NCBIfam" id="NF001033">
    <property type="entry name" value="PRK00114.1"/>
    <property type="match status" value="1"/>
</dbReference>
<keyword evidence="1" id="KW-0963">Cytoplasm</keyword>
<keyword evidence="1" id="KW-0862">Zinc</keyword>
<gene>
    <name evidence="1 2" type="primary">hslO</name>
    <name evidence="2" type="ORF">KQI75_10910</name>
</gene>